<reference evidence="2 3" key="1">
    <citation type="journal article" date="2012" name="J. Am. Chem. Soc.">
        <title>Bacterial biosynthesis and maturation of the didemnin anti-cancer agents.</title>
        <authorList>
            <person name="Xu Y."/>
            <person name="Kersten R.D."/>
            <person name="Nam S.J."/>
            <person name="Lu L."/>
            <person name="Al-Suwailem A.M."/>
            <person name="Zheng H."/>
            <person name="Fenical W."/>
            <person name="Dorrestein P.C."/>
            <person name="Moore B.S."/>
            <person name="Qian P.Y."/>
        </authorList>
    </citation>
    <scope>NUCLEOTIDE SEQUENCE [LARGE SCALE GENOMIC DNA]</scope>
    <source>
        <strain evidence="2 3">KA081020-065</strain>
    </source>
</reference>
<geneLocation type="plasmid" evidence="2 3">
    <name>pTM2</name>
</geneLocation>
<dbReference type="Proteomes" id="UP000005258">
    <property type="component" value="Plasmid pTM2"/>
</dbReference>
<dbReference type="HOGENOM" id="CLU_1244875_0_0_5"/>
<keyword evidence="1" id="KW-0732">Signal</keyword>
<sequence>MRKYAVLTLGTLIVAPIVAPAADRMPMEREDAAIIISAIDSLASIVAQGNAMSSAAGVSAAAAGGISEAMKEKSNTKKAGDLLLVLSEQINEALLKYSMNINSEASDRIIEARKIVISIEEHQRVPTESECKSILVPIGEMAKNADAGGSLSTTLKAASQASGYFGDIITMEDGEDIAVHFRTLTRDLAEVTARYAAVSSPDARQLIMASGPVLGRICRMGL</sequence>
<dbReference type="AlphaFoldDB" id="I3TTV3"/>
<feature type="signal peptide" evidence="1">
    <location>
        <begin position="1"/>
        <end position="21"/>
    </location>
</feature>
<evidence type="ECO:0000256" key="1">
    <source>
        <dbReference type="SAM" id="SignalP"/>
    </source>
</evidence>
<proteinExistence type="predicted"/>
<evidence type="ECO:0000313" key="2">
    <source>
        <dbReference type="EMBL" id="AFK56191.1"/>
    </source>
</evidence>
<protein>
    <submittedName>
        <fullName evidence="2">Uncharacterized protein</fullName>
    </submittedName>
</protein>
<evidence type="ECO:0000313" key="3">
    <source>
        <dbReference type="Proteomes" id="UP000005258"/>
    </source>
</evidence>
<name>I3TTV3_TISMK</name>
<keyword evidence="3" id="KW-1185">Reference proteome</keyword>
<keyword evidence="2" id="KW-0614">Plasmid</keyword>
<dbReference type="EMBL" id="CP003238">
    <property type="protein sequence ID" value="AFK56191.1"/>
    <property type="molecule type" value="Genomic_DNA"/>
</dbReference>
<organism evidence="2 3">
    <name type="scientific">Tistrella mobilis (strain KA081020-065)</name>
    <dbReference type="NCBI Taxonomy" id="1110502"/>
    <lineage>
        <taxon>Bacteria</taxon>
        <taxon>Pseudomonadati</taxon>
        <taxon>Pseudomonadota</taxon>
        <taxon>Alphaproteobacteria</taxon>
        <taxon>Geminicoccales</taxon>
        <taxon>Geminicoccaceae</taxon>
        <taxon>Tistrella</taxon>
    </lineage>
</organism>
<accession>I3TTV3</accession>
<dbReference type="RefSeq" id="WP_014752944.1">
    <property type="nucleotide sequence ID" value="NC_017966.1"/>
</dbReference>
<feature type="chain" id="PRO_5003679794" evidence="1">
    <location>
        <begin position="22"/>
        <end position="222"/>
    </location>
</feature>
<dbReference type="KEGG" id="tmo:TMO_b0183"/>
<gene>
    <name evidence="2" type="ordered locus">TMO_b0183</name>
</gene>